<gene>
    <name evidence="3" type="ORF">OZ415_00830</name>
</gene>
<dbReference type="EMBL" id="CP114063">
    <property type="protein sequence ID" value="WAT24686.1"/>
    <property type="molecule type" value="Genomic_DNA"/>
</dbReference>
<feature type="transmembrane region" description="Helical" evidence="1">
    <location>
        <begin position="108"/>
        <end position="128"/>
    </location>
</feature>
<dbReference type="Proteomes" id="UP001164714">
    <property type="component" value="Chromosome"/>
</dbReference>
<keyword evidence="1" id="KW-0472">Membrane</keyword>
<dbReference type="InterPro" id="IPR005025">
    <property type="entry name" value="FMN_Rdtase-like_dom"/>
</dbReference>
<proteinExistence type="predicted"/>
<feature type="domain" description="NADPH-dependent FMN reductase-like" evidence="2">
    <location>
        <begin position="1"/>
        <end position="87"/>
    </location>
</feature>
<evidence type="ECO:0000259" key="2">
    <source>
        <dbReference type="Pfam" id="PF03358"/>
    </source>
</evidence>
<protein>
    <submittedName>
        <fullName evidence="3">NAD(P)H-dependent oxidoreductase</fullName>
    </submittedName>
</protein>
<sequence>MNFIAIVGTNSSRSTNRKLLQFIAKHFADQANIKVVEIADIPAFNEPKDTPAPKAVTQLAKKIEEADGVITALLSPVMGATGAISTVITQLGETYVSMGIPAEVVHRVVVIAGGALTFAPQSGAVITFNAVSGLNFKHGFIHACIISNVGFIISLIAVILAAQLLY</sequence>
<organism evidence="3 4">
    <name type="scientific">Aerococcus urinaeequi</name>
    <dbReference type="NCBI Taxonomy" id="51665"/>
    <lineage>
        <taxon>Bacteria</taxon>
        <taxon>Bacillati</taxon>
        <taxon>Bacillota</taxon>
        <taxon>Bacilli</taxon>
        <taxon>Lactobacillales</taxon>
        <taxon>Aerococcaceae</taxon>
        <taxon>Aerococcus</taxon>
    </lineage>
</organism>
<dbReference type="SUPFAM" id="SSF52218">
    <property type="entry name" value="Flavoproteins"/>
    <property type="match status" value="1"/>
</dbReference>
<evidence type="ECO:0000256" key="1">
    <source>
        <dbReference type="SAM" id="Phobius"/>
    </source>
</evidence>
<evidence type="ECO:0000313" key="4">
    <source>
        <dbReference type="Proteomes" id="UP001164714"/>
    </source>
</evidence>
<dbReference type="GO" id="GO:0016491">
    <property type="term" value="F:oxidoreductase activity"/>
    <property type="evidence" value="ECO:0007669"/>
    <property type="project" value="InterPro"/>
</dbReference>
<reference evidence="3" key="1">
    <citation type="submission" date="2022-12" db="EMBL/GenBank/DDBJ databases">
        <title>Whole genome sequence analysis of a duck derived balloon bacteium Aerococcus urinaeequi henan2020.</title>
        <authorList>
            <person name="Zhang H."/>
            <person name="Qiao H.X."/>
            <person name="Bian C.Z."/>
            <person name="Shu J.C."/>
        </authorList>
    </citation>
    <scope>NUCLEOTIDE SEQUENCE</scope>
    <source>
        <strain evidence="3">2020-HN-1</strain>
    </source>
</reference>
<dbReference type="RefSeq" id="WP_269105084.1">
    <property type="nucleotide sequence ID" value="NZ_CP114063.1"/>
</dbReference>
<evidence type="ECO:0000313" key="3">
    <source>
        <dbReference type="EMBL" id="WAT24686.1"/>
    </source>
</evidence>
<name>A0AA47J3L2_9LACT</name>
<dbReference type="Gene3D" id="3.40.50.360">
    <property type="match status" value="1"/>
</dbReference>
<feature type="transmembrane region" description="Helical" evidence="1">
    <location>
        <begin position="140"/>
        <end position="165"/>
    </location>
</feature>
<dbReference type="AlphaFoldDB" id="A0AA47J3L2"/>
<dbReference type="Pfam" id="PF03358">
    <property type="entry name" value="FMN_red"/>
    <property type="match status" value="1"/>
</dbReference>
<accession>A0AA47J3L2</accession>
<feature type="transmembrane region" description="Helical" evidence="1">
    <location>
        <begin position="68"/>
        <end position="88"/>
    </location>
</feature>
<keyword evidence="1" id="KW-0812">Transmembrane</keyword>
<dbReference type="InterPro" id="IPR029039">
    <property type="entry name" value="Flavoprotein-like_sf"/>
</dbReference>
<keyword evidence="1" id="KW-1133">Transmembrane helix</keyword>